<feature type="compositionally biased region" description="Low complexity" evidence="1">
    <location>
        <begin position="22"/>
        <end position="40"/>
    </location>
</feature>
<feature type="compositionally biased region" description="Low complexity" evidence="1">
    <location>
        <begin position="551"/>
        <end position="566"/>
    </location>
</feature>
<feature type="compositionally biased region" description="Polar residues" evidence="1">
    <location>
        <begin position="1"/>
        <end position="13"/>
    </location>
</feature>
<name>A0A2G9C4K5_9BURK</name>
<reference evidence="2 3" key="1">
    <citation type="submission" date="2017-11" db="EMBL/GenBank/DDBJ databases">
        <title>Draft genome sequence of Mitsuaria sp. HWN-4.</title>
        <authorList>
            <person name="Gundlapally S.R."/>
        </authorList>
    </citation>
    <scope>NUCLEOTIDE SEQUENCE [LARGE SCALE GENOMIC DNA]</scope>
    <source>
        <strain evidence="2 3">HWN-4</strain>
    </source>
</reference>
<gene>
    <name evidence="2" type="ORF">CS062_24790</name>
</gene>
<evidence type="ECO:0000313" key="2">
    <source>
        <dbReference type="EMBL" id="PIM50479.1"/>
    </source>
</evidence>
<proteinExistence type="predicted"/>
<evidence type="ECO:0000313" key="3">
    <source>
        <dbReference type="Proteomes" id="UP000231501"/>
    </source>
</evidence>
<comment type="caution">
    <text evidence="2">The sequence shown here is derived from an EMBL/GenBank/DDBJ whole genome shotgun (WGS) entry which is preliminary data.</text>
</comment>
<protein>
    <submittedName>
        <fullName evidence="2">Uncharacterized protein</fullName>
    </submittedName>
</protein>
<feature type="compositionally biased region" description="Polar residues" evidence="1">
    <location>
        <begin position="47"/>
        <end position="56"/>
    </location>
</feature>
<evidence type="ECO:0000256" key="1">
    <source>
        <dbReference type="SAM" id="MobiDB-lite"/>
    </source>
</evidence>
<feature type="region of interest" description="Disordered" evidence="1">
    <location>
        <begin position="539"/>
        <end position="579"/>
    </location>
</feature>
<dbReference type="Proteomes" id="UP000231501">
    <property type="component" value="Unassembled WGS sequence"/>
</dbReference>
<dbReference type="AlphaFoldDB" id="A0A2G9C4K5"/>
<dbReference type="EMBL" id="PEOG01000138">
    <property type="protein sequence ID" value="PIM50479.1"/>
    <property type="molecule type" value="Genomic_DNA"/>
</dbReference>
<dbReference type="RefSeq" id="WP_099864527.1">
    <property type="nucleotide sequence ID" value="NZ_PEOG01000138.1"/>
</dbReference>
<sequence>MPGSITPSTSNRIESFRLPTDGGTSVPGTAGTGAGVAPPTLERPYNAPSSRTSAPLASSGGEEPRERRPLPELVGTSPRHSLLGDSHSLSDSREWSSRRLDTLARERGLSGPLSATASDVGRQLRPEPTFNLSRATAPERSWRSVATAISGEVARLAGVAGREAVRTLGAVVPPLPEARLVGVVAGHALHQTVAVGLPTFAREMLANAVTHALRAAPPPAVMGLQAAVGAVNLTLQVVRELRERRNPDEAARAYHSLTPEQWQAKTPDEQQAMRDHTARISRLFTVLQASSSFTNLMLMHHGFQQGDRAAALQPLANELKVGVYAAMRDGLQASFSMVKVNKPPAPAEGAPQPELAAGMSGAAQASAVATYAGVNVVNGFLGDALKGAWVPDRGAAAAVLLGQSTAMGAGDAWRVAVGSAAISTLTNTLGETTDWFQRLQLFANQTPGATQEWAPVRTGTDRGRVLDQAQARSALANTLFSALTAAGQGMAHSQLPPAVQQFIGNVGAAALGAMLDSPITGLWQAQEAVRAKPVPDAPVDLELAQRPDSPRLPSSSASSVADIPVPQQRRPRVNVDEID</sequence>
<feature type="region of interest" description="Disordered" evidence="1">
    <location>
        <begin position="1"/>
        <end position="96"/>
    </location>
</feature>
<dbReference type="OrthoDB" id="8808487at2"/>
<accession>A0A2G9C4K5</accession>
<organism evidence="2 3">
    <name type="scientific">Roseateles chitinivorans</name>
    <dbReference type="NCBI Taxonomy" id="2917965"/>
    <lineage>
        <taxon>Bacteria</taxon>
        <taxon>Pseudomonadati</taxon>
        <taxon>Pseudomonadota</taxon>
        <taxon>Betaproteobacteria</taxon>
        <taxon>Burkholderiales</taxon>
        <taxon>Sphaerotilaceae</taxon>
        <taxon>Roseateles</taxon>
    </lineage>
</organism>
<keyword evidence="3" id="KW-1185">Reference proteome</keyword>